<evidence type="ECO:0000259" key="18">
    <source>
        <dbReference type="Pfam" id="PF01982"/>
    </source>
</evidence>
<evidence type="ECO:0000256" key="7">
    <source>
        <dbReference type="ARBA" id="ARBA00022630"/>
    </source>
</evidence>
<dbReference type="AlphaFoldDB" id="A0A938YT59"/>
<evidence type="ECO:0000256" key="14">
    <source>
        <dbReference type="ARBA" id="ARBA00029789"/>
    </source>
</evidence>
<evidence type="ECO:0000256" key="16">
    <source>
        <dbReference type="ARBA" id="ARBA00033116"/>
    </source>
</evidence>
<evidence type="ECO:0000256" key="11">
    <source>
        <dbReference type="ARBA" id="ARBA00022741"/>
    </source>
</evidence>
<accession>A0A938YT59</accession>
<keyword evidence="11" id="KW-0547">Nucleotide-binding</keyword>
<dbReference type="PANTHER" id="PTHR40706">
    <property type="entry name" value="RIBOFLAVIN KINASE"/>
    <property type="match status" value="1"/>
</dbReference>
<feature type="domain" description="Riboflavin kinase" evidence="18">
    <location>
        <begin position="99"/>
        <end position="212"/>
    </location>
</feature>
<dbReference type="EC" id="2.7.1.161" evidence="5"/>
<comment type="caution">
    <text evidence="19">The sequence shown here is derived from an EMBL/GenBank/DDBJ whole genome shotgun (WGS) entry which is preliminary data.</text>
</comment>
<sequence>MAEKNLEMLLFLAGLGAVQHEIRVSTAEAAAAMGISQQTASRKLRQLAADSIIELKATPSGCIVRISGRGSSQLRELHSGLQKIFSGKQGKKLSGRVKIGLGEGKYYVARKQYLEQFKRILGFKPFFGTLNLVVDASELRAFLAGMQPTQIKGFETTERSFGQIKAFKISVEGKEKAAVIFPERSVHPETEIEVIAPINLRKKFRLKEGSKAILERA</sequence>
<dbReference type="GO" id="GO:0000166">
    <property type="term" value="F:nucleotide binding"/>
    <property type="evidence" value="ECO:0007669"/>
    <property type="project" value="UniProtKB-KW"/>
</dbReference>
<evidence type="ECO:0000256" key="2">
    <source>
        <dbReference type="ARBA" id="ARBA00003072"/>
    </source>
</evidence>
<comment type="cofactor">
    <cofactor evidence="1">
        <name>Mg(2+)</name>
        <dbReference type="ChEBI" id="CHEBI:18420"/>
    </cofactor>
</comment>
<name>A0A938YT59_9ARCH</name>
<dbReference type="Gene3D" id="1.10.10.10">
    <property type="entry name" value="Winged helix-like DNA-binding domain superfamily/Winged helix DNA-binding domain"/>
    <property type="match status" value="1"/>
</dbReference>
<evidence type="ECO:0000256" key="4">
    <source>
        <dbReference type="ARBA" id="ARBA00006428"/>
    </source>
</evidence>
<evidence type="ECO:0000313" key="19">
    <source>
        <dbReference type="EMBL" id="MBN2067632.1"/>
    </source>
</evidence>
<evidence type="ECO:0000256" key="6">
    <source>
        <dbReference type="ARBA" id="ARBA00017394"/>
    </source>
</evidence>
<dbReference type="GO" id="GO:0009231">
    <property type="term" value="P:riboflavin biosynthetic process"/>
    <property type="evidence" value="ECO:0007669"/>
    <property type="project" value="InterPro"/>
</dbReference>
<gene>
    <name evidence="19" type="ORF">JW744_04145</name>
</gene>
<dbReference type="Pfam" id="PF01982">
    <property type="entry name" value="CTP-dep_RFKase"/>
    <property type="match status" value="1"/>
</dbReference>
<keyword evidence="8" id="KW-0288">FMN</keyword>
<dbReference type="InterPro" id="IPR039063">
    <property type="entry name" value="RibK_CTP-dep"/>
</dbReference>
<dbReference type="PANTHER" id="PTHR40706:SF1">
    <property type="entry name" value="RIBOFLAVIN KINASE"/>
    <property type="match status" value="1"/>
</dbReference>
<evidence type="ECO:0000256" key="17">
    <source>
        <dbReference type="ARBA" id="ARBA00047857"/>
    </source>
</evidence>
<evidence type="ECO:0000256" key="8">
    <source>
        <dbReference type="ARBA" id="ARBA00022643"/>
    </source>
</evidence>
<comment type="similarity">
    <text evidence="4">Belongs to the archaeal riboflavin kinase family.</text>
</comment>
<comment type="function">
    <text evidence="2">Catalyzes the CTP-dependent phosphorylation of riboflavin (vitamin B2) to form flavin mononucleotide (FMN).</text>
</comment>
<comment type="catalytic activity">
    <reaction evidence="17">
        <text>riboflavin + CTP = CDP + FMN + H(+)</text>
        <dbReference type="Rhea" id="RHEA:25021"/>
        <dbReference type="ChEBI" id="CHEBI:15378"/>
        <dbReference type="ChEBI" id="CHEBI:37563"/>
        <dbReference type="ChEBI" id="CHEBI:57986"/>
        <dbReference type="ChEBI" id="CHEBI:58069"/>
        <dbReference type="ChEBI" id="CHEBI:58210"/>
        <dbReference type="EC" id="2.7.1.161"/>
    </reaction>
</comment>
<evidence type="ECO:0000313" key="20">
    <source>
        <dbReference type="Proteomes" id="UP000809243"/>
    </source>
</evidence>
<organism evidence="19 20">
    <name type="scientific">Candidatus Iainarchaeum sp</name>
    <dbReference type="NCBI Taxonomy" id="3101447"/>
    <lineage>
        <taxon>Archaea</taxon>
        <taxon>Candidatus Iainarchaeota</taxon>
        <taxon>Candidatus Iainarchaeia</taxon>
        <taxon>Candidatus Iainarchaeales</taxon>
        <taxon>Candidatus Iainarchaeaceae</taxon>
        <taxon>Candidatus Iainarchaeum</taxon>
    </lineage>
</organism>
<evidence type="ECO:0000256" key="15">
    <source>
        <dbReference type="ARBA" id="ARBA00030544"/>
    </source>
</evidence>
<dbReference type="InterPro" id="IPR023602">
    <property type="entry name" value="Riboflavin_kinase_CTP-dep"/>
</dbReference>
<proteinExistence type="inferred from homology"/>
<keyword evidence="12" id="KW-0418">Kinase</keyword>
<dbReference type="InterPro" id="IPR023465">
    <property type="entry name" value="Riboflavin_kinase_dom_sf"/>
</dbReference>
<keyword evidence="7" id="KW-0285">Flavoprotein</keyword>
<dbReference type="GO" id="GO:0046872">
    <property type="term" value="F:metal ion binding"/>
    <property type="evidence" value="ECO:0007669"/>
    <property type="project" value="UniProtKB-KW"/>
</dbReference>
<evidence type="ECO:0000256" key="12">
    <source>
        <dbReference type="ARBA" id="ARBA00022777"/>
    </source>
</evidence>
<dbReference type="InterPro" id="IPR036390">
    <property type="entry name" value="WH_DNA-bd_sf"/>
</dbReference>
<dbReference type="GO" id="GO:0008531">
    <property type="term" value="F:riboflavin kinase activity"/>
    <property type="evidence" value="ECO:0007669"/>
    <property type="project" value="InterPro"/>
</dbReference>
<keyword evidence="10" id="KW-0479">Metal-binding</keyword>
<keyword evidence="9" id="KW-0808">Transferase</keyword>
<evidence type="ECO:0000256" key="3">
    <source>
        <dbReference type="ARBA" id="ARBA00005219"/>
    </source>
</evidence>
<keyword evidence="13" id="KW-0460">Magnesium</keyword>
<reference evidence="19" key="1">
    <citation type="submission" date="2021-01" db="EMBL/GenBank/DDBJ databases">
        <title>Active Sulfur Cycling in an Early Earth Analoge.</title>
        <authorList>
            <person name="Hahn C.R."/>
            <person name="Youssef N.H."/>
            <person name="Elshahed M."/>
        </authorList>
    </citation>
    <scope>NUCLEOTIDE SEQUENCE</scope>
    <source>
        <strain evidence="19">Zod_Metabat.1151</strain>
    </source>
</reference>
<dbReference type="SUPFAM" id="SSF82114">
    <property type="entry name" value="Riboflavin kinase-like"/>
    <property type="match status" value="1"/>
</dbReference>
<evidence type="ECO:0000256" key="9">
    <source>
        <dbReference type="ARBA" id="ARBA00022679"/>
    </source>
</evidence>
<evidence type="ECO:0000256" key="5">
    <source>
        <dbReference type="ARBA" id="ARBA00011987"/>
    </source>
</evidence>
<dbReference type="Gene3D" id="2.40.30.30">
    <property type="entry name" value="Riboflavin kinase-like"/>
    <property type="match status" value="1"/>
</dbReference>
<evidence type="ECO:0000256" key="1">
    <source>
        <dbReference type="ARBA" id="ARBA00001946"/>
    </source>
</evidence>
<dbReference type="SUPFAM" id="SSF46785">
    <property type="entry name" value="Winged helix' DNA-binding domain"/>
    <property type="match status" value="1"/>
</dbReference>
<dbReference type="EMBL" id="JAFGDB010000070">
    <property type="protein sequence ID" value="MBN2067632.1"/>
    <property type="molecule type" value="Genomic_DNA"/>
</dbReference>
<evidence type="ECO:0000256" key="10">
    <source>
        <dbReference type="ARBA" id="ARBA00022723"/>
    </source>
</evidence>
<comment type="pathway">
    <text evidence="3">Cofactor biosynthesis; FMN biosynthesis; FMN from riboflavin (CTP route): step 1/1.</text>
</comment>
<dbReference type="InterPro" id="IPR036388">
    <property type="entry name" value="WH-like_DNA-bd_sf"/>
</dbReference>
<protein>
    <recommendedName>
        <fullName evidence="6">Riboflavin kinase</fullName>
        <ecNumber evidence="5">2.7.1.161</ecNumber>
    </recommendedName>
    <alternativeName>
        <fullName evidence="15">CTP-dependent riboflavin kinase</fullName>
    </alternativeName>
    <alternativeName>
        <fullName evidence="16">CTP:riboflavin 5'-phosphotransferase</fullName>
    </alternativeName>
    <alternativeName>
        <fullName evidence="14">Flavokinase</fullName>
    </alternativeName>
</protein>
<evidence type="ECO:0000256" key="13">
    <source>
        <dbReference type="ARBA" id="ARBA00022842"/>
    </source>
</evidence>
<dbReference type="Proteomes" id="UP000809243">
    <property type="component" value="Unassembled WGS sequence"/>
</dbReference>